<feature type="domain" description="Helix-hairpin-helix DNA-binding motif class 1" evidence="2">
    <location>
        <begin position="956"/>
        <end position="975"/>
    </location>
</feature>
<feature type="compositionally biased region" description="Basic and acidic residues" evidence="1">
    <location>
        <begin position="153"/>
        <end position="166"/>
    </location>
</feature>
<feature type="compositionally biased region" description="Low complexity" evidence="1">
    <location>
        <begin position="718"/>
        <end position="733"/>
    </location>
</feature>
<feature type="domain" description="Helix-hairpin-helix DNA-binding motif class 1" evidence="2">
    <location>
        <begin position="1042"/>
        <end position="1061"/>
    </location>
</feature>
<organism evidence="3 4">
    <name type="scientific">Leucothrix pacifica</name>
    <dbReference type="NCBI Taxonomy" id="1247513"/>
    <lineage>
        <taxon>Bacteria</taxon>
        <taxon>Pseudomonadati</taxon>
        <taxon>Pseudomonadota</taxon>
        <taxon>Gammaproteobacteria</taxon>
        <taxon>Thiotrichales</taxon>
        <taxon>Thiotrichaceae</taxon>
        <taxon>Leucothrix</taxon>
    </lineage>
</organism>
<evidence type="ECO:0000313" key="4">
    <source>
        <dbReference type="Proteomes" id="UP000245539"/>
    </source>
</evidence>
<name>A0A317CS75_9GAMM</name>
<gene>
    <name evidence="3" type="ORF">DKW60_02250</name>
</gene>
<dbReference type="RefSeq" id="WP_109836039.1">
    <property type="nucleotide sequence ID" value="NZ_QGKM01000004.1"/>
</dbReference>
<sequence length="1123" mass="122237">MSTLIFQVFLWLLAAFLLGLLIGWLVRPFFCKQGGNRTTNAGDHSFVNRPSVQDSAGSALKGSAANQQQGLHAGASAQVADGGQGTASSDASGNKSVAAGAGLAAAAAAAYAATKSADDKEAAAKAEIEAKRAAKARKEAQLAQAEQAQRDAAALHKEQSSRHAAEQAEAARLAAEKKAADEAAKQQALEKARLAEEQAAAKKKAAEEAVKQEALEKARLAEQQAAAKKEADRLAAEKAEADRLAEAKRLADEKEKAEIEADRLRLIEEQKQRDAEEAARLAEEKRVADEIEADRLQLIEKQRLADEQEARAAKAAEAERIAEEKRIADEKAEAERLAAEKAEAERVAEEKRIAEEKAEAERLAEEKRKADKAEAARLAAEKAEAERAAEKAEAERVAEEKRIADEKAEAERLATEKRIAEEKRLADEEAEKARLAEEKRKADEAEAARRAEANAAAERKEAEEASAKSSNTGAIAAAAGIASLAAAGTASAAKSDTANLDAYADVNDDMRPARLDSPHGGKADDLKEIRGIGPVIEKTLNTEGVYHFQQIADFTPDNVRWVDKNISIPGRVDRDDWIGQAKALSTGQTYQGFAYDPDSVVVTDDMRPEKITSPKEGAADDLKRIKGIGPVIETTLNDEGIYHFQQIADFTPQNAMWVDQHISFPGRIHREDWIGQAKCLIDGSEYKGHASMMATELEDDDSAQSANSSTPPETAGTADTSVASKSVDASAASGNHYQDDVTDAMRPAKLAKPKGGKADDLKEIRGIGPVIEKTLNGEGIYHFQQIADFTPDNVRWVDKNISIPGRVDRDDWIGQAKSLATGDTYQGFAYDPESVVITDDMRPEKLAAPTGGSADDLKRIKGIGPVIEKALNSEGIYHFQQIADFTPQNTMWVDKHISFPGRIHREDWIGQAKSILDGREYRGHATVVVDTDSTADDITDDMRPTRQRLKPNQKADDLKVINGIGPVIEESLNEEGVYFYQQIADFTDENTRWVDNHMAFPGRIHREDWIGQAKILVGDTTAAISDDMKPTLLSEPGVGGAEDLKRIKGIGKVLEKRLHKLGIYHYDQIAALSADNVVWLNDFVSFPEGRIESEDWVGQAKLLAEGKRTEYSDRFDSGETPYK</sequence>
<feature type="domain" description="Helix-hairpin-helix DNA-binding motif class 1" evidence="2">
    <location>
        <begin position="855"/>
        <end position="874"/>
    </location>
</feature>
<feature type="compositionally biased region" description="Basic and acidic residues" evidence="1">
    <location>
        <begin position="358"/>
        <end position="466"/>
    </location>
</feature>
<reference evidence="3 4" key="1">
    <citation type="submission" date="2018-05" db="EMBL/GenBank/DDBJ databases">
        <title>Leucothrix arctica sp. nov., isolated from Arctic seawater.</title>
        <authorList>
            <person name="Choi A."/>
            <person name="Baek K."/>
        </authorList>
    </citation>
    <scope>NUCLEOTIDE SEQUENCE [LARGE SCALE GENOMIC DNA]</scope>
    <source>
        <strain evidence="3 4">JCM 18388</strain>
    </source>
</reference>
<comment type="caution">
    <text evidence="3">The sequence shown here is derived from an EMBL/GenBank/DDBJ whole genome shotgun (WGS) entry which is preliminary data.</text>
</comment>
<evidence type="ECO:0000259" key="2">
    <source>
        <dbReference type="SMART" id="SM00278"/>
    </source>
</evidence>
<dbReference type="AlphaFoldDB" id="A0A317CS75"/>
<accession>A0A317CS75</accession>
<dbReference type="EMBL" id="QGKM01000004">
    <property type="protein sequence ID" value="PWR00394.1"/>
    <property type="molecule type" value="Genomic_DNA"/>
</dbReference>
<evidence type="ECO:0000313" key="3">
    <source>
        <dbReference type="EMBL" id="PWR00394.1"/>
    </source>
</evidence>
<dbReference type="Proteomes" id="UP000245539">
    <property type="component" value="Unassembled WGS sequence"/>
</dbReference>
<feature type="domain" description="Helix-hairpin-helix DNA-binding motif class 1" evidence="2">
    <location>
        <begin position="524"/>
        <end position="543"/>
    </location>
</feature>
<dbReference type="GO" id="GO:0006281">
    <property type="term" value="P:DNA repair"/>
    <property type="evidence" value="ECO:0007669"/>
    <property type="project" value="InterPro"/>
</dbReference>
<protein>
    <recommendedName>
        <fullName evidence="2">Helix-hairpin-helix DNA-binding motif class 1 domain-containing protein</fullName>
    </recommendedName>
</protein>
<feature type="compositionally biased region" description="Polar residues" evidence="1">
    <location>
        <begin position="703"/>
        <end position="712"/>
    </location>
</feature>
<dbReference type="GO" id="GO:0003677">
    <property type="term" value="F:DNA binding"/>
    <property type="evidence" value="ECO:0007669"/>
    <property type="project" value="InterPro"/>
</dbReference>
<feature type="region of interest" description="Disordered" evidence="1">
    <location>
        <begin position="143"/>
        <end position="184"/>
    </location>
</feature>
<keyword evidence="4" id="KW-1185">Reference proteome</keyword>
<feature type="region of interest" description="Disordered" evidence="1">
    <location>
        <begin position="57"/>
        <end position="93"/>
    </location>
</feature>
<feature type="region of interest" description="Disordered" evidence="1">
    <location>
        <begin position="358"/>
        <end position="471"/>
    </location>
</feature>
<evidence type="ECO:0000256" key="1">
    <source>
        <dbReference type="SAM" id="MobiDB-lite"/>
    </source>
</evidence>
<feature type="domain" description="Helix-hairpin-helix DNA-binding motif class 1" evidence="2">
    <location>
        <begin position="620"/>
        <end position="639"/>
    </location>
</feature>
<feature type="domain" description="Helix-hairpin-helix DNA-binding motif class 1" evidence="2">
    <location>
        <begin position="759"/>
        <end position="778"/>
    </location>
</feature>
<feature type="region of interest" description="Disordered" evidence="1">
    <location>
        <begin position="697"/>
        <end position="761"/>
    </location>
</feature>
<proteinExistence type="predicted"/>
<dbReference type="SMART" id="SM00278">
    <property type="entry name" value="HhH1"/>
    <property type="match status" value="6"/>
</dbReference>
<dbReference type="OrthoDB" id="5624341at2"/>
<dbReference type="InterPro" id="IPR003583">
    <property type="entry name" value="Hlx-hairpin-Hlx_DNA-bd_motif"/>
</dbReference>
<feature type="compositionally biased region" description="Basic and acidic residues" evidence="1">
    <location>
        <begin position="174"/>
        <end position="184"/>
    </location>
</feature>
<feature type="compositionally biased region" description="Low complexity" evidence="1">
    <location>
        <begin position="143"/>
        <end position="152"/>
    </location>
</feature>